<protein>
    <submittedName>
        <fullName evidence="2">Uncharacterized protein</fullName>
    </submittedName>
</protein>
<name>A0ABU3WLD2_9NOCA</name>
<sequence>MPDRLKTRGSEVRNVWLWLTCGAIAFALLLTGMSTIPRVFHNDPCDSALAFASELGLHLSGDDNVVSCEWHSSFPDSSGTVMVRTASHATRDALLERSGVSEELYRWNVSIDDGPFREEVRRPNLERSEQVYIATAPNGHQLRISYDEHAESGLLLTVRAIQV</sequence>
<dbReference type="EMBL" id="WBMO01000001">
    <property type="protein sequence ID" value="MDV2474782.1"/>
    <property type="molecule type" value="Genomic_DNA"/>
</dbReference>
<keyword evidence="1" id="KW-0812">Transmembrane</keyword>
<dbReference type="Proteomes" id="UP001275440">
    <property type="component" value="Unassembled WGS sequence"/>
</dbReference>
<keyword evidence="3" id="KW-1185">Reference proteome</keyword>
<keyword evidence="1" id="KW-1133">Transmembrane helix</keyword>
<accession>A0ABU3WLD2</accession>
<organism evidence="2 3">
    <name type="scientific">Rhodococcus zopfii</name>
    <dbReference type="NCBI Taxonomy" id="43772"/>
    <lineage>
        <taxon>Bacteria</taxon>
        <taxon>Bacillati</taxon>
        <taxon>Actinomycetota</taxon>
        <taxon>Actinomycetes</taxon>
        <taxon>Mycobacteriales</taxon>
        <taxon>Nocardiaceae</taxon>
        <taxon>Rhodococcus</taxon>
    </lineage>
</organism>
<evidence type="ECO:0000313" key="2">
    <source>
        <dbReference type="EMBL" id="MDV2474782.1"/>
    </source>
</evidence>
<comment type="caution">
    <text evidence="2">The sequence shown here is derived from an EMBL/GenBank/DDBJ whole genome shotgun (WGS) entry which is preliminary data.</text>
</comment>
<evidence type="ECO:0000256" key="1">
    <source>
        <dbReference type="SAM" id="Phobius"/>
    </source>
</evidence>
<evidence type="ECO:0000313" key="3">
    <source>
        <dbReference type="Proteomes" id="UP001275440"/>
    </source>
</evidence>
<reference evidence="2 3" key="1">
    <citation type="submission" date="2019-10" db="EMBL/GenBank/DDBJ databases">
        <title>Draft Genome Assembly of Rhodococcus zopfii DSM44189.</title>
        <authorList>
            <person name="Sutton J.M."/>
            <person name="Akob D.M."/>
            <person name="Bushman T.J."/>
        </authorList>
    </citation>
    <scope>NUCLEOTIDE SEQUENCE [LARGE SCALE GENOMIC DNA]</scope>
    <source>
        <strain evidence="2 3">DSM 44189</strain>
    </source>
</reference>
<proteinExistence type="predicted"/>
<keyword evidence="1" id="KW-0472">Membrane</keyword>
<feature type="transmembrane region" description="Helical" evidence="1">
    <location>
        <begin position="15"/>
        <end position="33"/>
    </location>
</feature>
<gene>
    <name evidence="2" type="ORF">F8M49_03885</name>
</gene>